<evidence type="ECO:0000256" key="3">
    <source>
        <dbReference type="ARBA" id="ARBA00022448"/>
    </source>
</evidence>
<feature type="transmembrane region" description="Helical" evidence="8">
    <location>
        <begin position="390"/>
        <end position="409"/>
    </location>
</feature>
<evidence type="ECO:0000256" key="5">
    <source>
        <dbReference type="ARBA" id="ARBA00022989"/>
    </source>
</evidence>
<name>A0A5N0V3I7_9PSEU</name>
<dbReference type="GO" id="GO:0022857">
    <property type="term" value="F:transmembrane transporter activity"/>
    <property type="evidence" value="ECO:0007669"/>
    <property type="project" value="InterPro"/>
</dbReference>
<keyword evidence="5 8" id="KW-1133">Transmembrane helix</keyword>
<feature type="transmembrane region" description="Helical" evidence="8">
    <location>
        <begin position="95"/>
        <end position="116"/>
    </location>
</feature>
<dbReference type="EMBL" id="VMNW02000021">
    <property type="protein sequence ID" value="KAA9160535.1"/>
    <property type="molecule type" value="Genomic_DNA"/>
</dbReference>
<dbReference type="PANTHER" id="PTHR31806:SF1">
    <property type="entry name" value="PURINE-CYTOSINE PERMEASE FCY2-RELATED"/>
    <property type="match status" value="1"/>
</dbReference>
<feature type="transmembrane region" description="Helical" evidence="8">
    <location>
        <begin position="429"/>
        <end position="445"/>
    </location>
</feature>
<dbReference type="AlphaFoldDB" id="A0A5N0V3I7"/>
<evidence type="ECO:0000256" key="7">
    <source>
        <dbReference type="PIRNR" id="PIRNR002744"/>
    </source>
</evidence>
<dbReference type="OrthoDB" id="9809167at2"/>
<dbReference type="PANTHER" id="PTHR31806">
    <property type="entry name" value="PURINE-CYTOSINE PERMEASE FCY2-RELATED"/>
    <property type="match status" value="1"/>
</dbReference>
<feature type="transmembrane region" description="Helical" evidence="8">
    <location>
        <begin position="241"/>
        <end position="260"/>
    </location>
</feature>
<dbReference type="Gene3D" id="1.10.4160.10">
    <property type="entry name" value="Hydantoin permease"/>
    <property type="match status" value="1"/>
</dbReference>
<evidence type="ECO:0000256" key="2">
    <source>
        <dbReference type="ARBA" id="ARBA00008974"/>
    </source>
</evidence>
<feature type="transmembrane region" description="Helical" evidence="8">
    <location>
        <begin position="136"/>
        <end position="153"/>
    </location>
</feature>
<feature type="transmembrane region" description="Helical" evidence="8">
    <location>
        <begin position="314"/>
        <end position="334"/>
    </location>
</feature>
<sequence>MSAAVTSIEPVPVTLRTSTPRNQFWIWAGGNVAPINWVLGTLGAGLGLNFVQTMIVIVLGNLLGSTLFGLFCLMGQRTGVNQMVLSRLPFGRRGAYLPCLVQLVMSMAWVGVNTWVVLDFAVSALERMGVHGWSGLPYAVAAIIMVLQILLAAKGFRAIQVFERWTMPVVLLVMVVMTVLAVTRVPIQPYAHTGGPGGVVAMSQLMTAIGVGWGVTWLVYASDYTRFMPRGLPARRVFTGTALGMFLPTVWLAGLGAALASAGGGSDPAQLVITAFGSMALPVLLLVLHGPVAANIVVMYSASLAALSMDLRIARWKISVATGVIASVVLVWFINASDVAAAFEQWLASLVLWLAPWAGVCLVDFFLLHRGEIDVDALYRPVRKRWSGGFSARGLTALAAGLAASWAFQMGTVPAMQGWLSRATGGLDLSWLAGLLVGGGCHWLLSRRMTINPAPVQPARLIEQEIRP</sequence>
<feature type="transmembrane region" description="Helical" evidence="8">
    <location>
        <begin position="346"/>
        <end position="369"/>
    </location>
</feature>
<dbReference type="PIRSF" id="PIRSF002744">
    <property type="entry name" value="Pur-cyt_permease"/>
    <property type="match status" value="1"/>
</dbReference>
<feature type="transmembrane region" description="Helical" evidence="8">
    <location>
        <begin position="280"/>
        <end position="302"/>
    </location>
</feature>
<keyword evidence="6 7" id="KW-0472">Membrane</keyword>
<dbReference type="InterPro" id="IPR001248">
    <property type="entry name" value="Pur-cyt_permease"/>
</dbReference>
<reference evidence="9" key="1">
    <citation type="submission" date="2019-09" db="EMBL/GenBank/DDBJ databases">
        <authorList>
            <person name="Teo W.F.A."/>
            <person name="Duangmal K."/>
        </authorList>
    </citation>
    <scope>NUCLEOTIDE SEQUENCE [LARGE SCALE GENOMIC DNA]</scope>
    <source>
        <strain evidence="9">K81G1</strain>
    </source>
</reference>
<feature type="transmembrane region" description="Helical" evidence="8">
    <location>
        <begin position="165"/>
        <end position="187"/>
    </location>
</feature>
<proteinExistence type="inferred from homology"/>
<comment type="caution">
    <text evidence="9">The sequence shown here is derived from an EMBL/GenBank/DDBJ whole genome shotgun (WGS) entry which is preliminary data.</text>
</comment>
<feature type="transmembrane region" description="Helical" evidence="8">
    <location>
        <begin position="54"/>
        <end position="74"/>
    </location>
</feature>
<evidence type="ECO:0000256" key="1">
    <source>
        <dbReference type="ARBA" id="ARBA00004141"/>
    </source>
</evidence>
<keyword evidence="4 8" id="KW-0812">Transmembrane</keyword>
<protein>
    <submittedName>
        <fullName evidence="9">Cytosine permease</fullName>
    </submittedName>
</protein>
<keyword evidence="10" id="KW-1185">Reference proteome</keyword>
<feature type="transmembrane region" description="Helical" evidence="8">
    <location>
        <begin position="24"/>
        <end position="48"/>
    </location>
</feature>
<evidence type="ECO:0000313" key="9">
    <source>
        <dbReference type="EMBL" id="KAA9160535.1"/>
    </source>
</evidence>
<evidence type="ECO:0000256" key="8">
    <source>
        <dbReference type="SAM" id="Phobius"/>
    </source>
</evidence>
<comment type="subcellular location">
    <subcellularLocation>
        <location evidence="1">Membrane</location>
        <topology evidence="1">Multi-pass membrane protein</topology>
    </subcellularLocation>
</comment>
<dbReference type="InterPro" id="IPR026030">
    <property type="entry name" value="Pur-cyt_permease_Fcy2/21/22"/>
</dbReference>
<keyword evidence="3 7" id="KW-0813">Transport</keyword>
<dbReference type="Proteomes" id="UP000319769">
    <property type="component" value="Unassembled WGS sequence"/>
</dbReference>
<gene>
    <name evidence="9" type="ORF">FPZ12_017025</name>
</gene>
<evidence type="ECO:0000256" key="6">
    <source>
        <dbReference type="ARBA" id="ARBA00023136"/>
    </source>
</evidence>
<dbReference type="RefSeq" id="WP_144748210.1">
    <property type="nucleotide sequence ID" value="NZ_VMNW02000021.1"/>
</dbReference>
<evidence type="ECO:0000256" key="4">
    <source>
        <dbReference type="ARBA" id="ARBA00022692"/>
    </source>
</evidence>
<accession>A0A5N0V3I7</accession>
<organism evidence="9 10">
    <name type="scientific">Amycolatopsis acidicola</name>
    <dbReference type="NCBI Taxonomy" id="2596893"/>
    <lineage>
        <taxon>Bacteria</taxon>
        <taxon>Bacillati</taxon>
        <taxon>Actinomycetota</taxon>
        <taxon>Actinomycetes</taxon>
        <taxon>Pseudonocardiales</taxon>
        <taxon>Pseudonocardiaceae</taxon>
        <taxon>Amycolatopsis</taxon>
    </lineage>
</organism>
<dbReference type="GO" id="GO:0005886">
    <property type="term" value="C:plasma membrane"/>
    <property type="evidence" value="ECO:0007669"/>
    <property type="project" value="TreeGrafter"/>
</dbReference>
<comment type="similarity">
    <text evidence="2 7">Belongs to the purine-cytosine permease (2.A.39) family.</text>
</comment>
<evidence type="ECO:0000313" key="10">
    <source>
        <dbReference type="Proteomes" id="UP000319769"/>
    </source>
</evidence>
<dbReference type="Pfam" id="PF02133">
    <property type="entry name" value="Transp_cyt_pur"/>
    <property type="match status" value="1"/>
</dbReference>
<feature type="transmembrane region" description="Helical" evidence="8">
    <location>
        <begin position="199"/>
        <end position="220"/>
    </location>
</feature>